<dbReference type="AlphaFoldDB" id="A0AAV3Y550"/>
<evidence type="ECO:0000313" key="1">
    <source>
        <dbReference type="EMBL" id="GFN77561.1"/>
    </source>
</evidence>
<proteinExistence type="predicted"/>
<accession>A0AAV3Y550</accession>
<sequence>MEGEMLGSEKAVPVVTICTELGDPKRTRDLHVPILRREIGCLEVDVIRDTGFEGAVVRKGVFEESQLTGFIGIRNELVEMMHIQPRAGSRSPPETGEFLQFESENVASPGTKMVHNQHSQVRNFCRGGAPDSWTPIS</sequence>
<reference evidence="1 2" key="1">
    <citation type="journal article" date="2021" name="Elife">
        <title>Chloroplast acquisition without the gene transfer in kleptoplastic sea slugs, Plakobranchus ocellatus.</title>
        <authorList>
            <person name="Maeda T."/>
            <person name="Takahashi S."/>
            <person name="Yoshida T."/>
            <person name="Shimamura S."/>
            <person name="Takaki Y."/>
            <person name="Nagai Y."/>
            <person name="Toyoda A."/>
            <person name="Suzuki Y."/>
            <person name="Arimoto A."/>
            <person name="Ishii H."/>
            <person name="Satoh N."/>
            <person name="Nishiyama T."/>
            <person name="Hasebe M."/>
            <person name="Maruyama T."/>
            <person name="Minagawa J."/>
            <person name="Obokata J."/>
            <person name="Shigenobu S."/>
        </authorList>
    </citation>
    <scope>NUCLEOTIDE SEQUENCE [LARGE SCALE GENOMIC DNA]</scope>
</reference>
<name>A0AAV3Y550_9GAST</name>
<keyword evidence="2" id="KW-1185">Reference proteome</keyword>
<protein>
    <submittedName>
        <fullName evidence="1">Uncharacterized protein</fullName>
    </submittedName>
</protein>
<dbReference type="EMBL" id="BLXT01000492">
    <property type="protein sequence ID" value="GFN77561.1"/>
    <property type="molecule type" value="Genomic_DNA"/>
</dbReference>
<dbReference type="Proteomes" id="UP000735302">
    <property type="component" value="Unassembled WGS sequence"/>
</dbReference>
<evidence type="ECO:0000313" key="2">
    <source>
        <dbReference type="Proteomes" id="UP000735302"/>
    </source>
</evidence>
<organism evidence="1 2">
    <name type="scientific">Plakobranchus ocellatus</name>
    <dbReference type="NCBI Taxonomy" id="259542"/>
    <lineage>
        <taxon>Eukaryota</taxon>
        <taxon>Metazoa</taxon>
        <taxon>Spiralia</taxon>
        <taxon>Lophotrochozoa</taxon>
        <taxon>Mollusca</taxon>
        <taxon>Gastropoda</taxon>
        <taxon>Heterobranchia</taxon>
        <taxon>Euthyneura</taxon>
        <taxon>Panpulmonata</taxon>
        <taxon>Sacoglossa</taxon>
        <taxon>Placobranchoidea</taxon>
        <taxon>Plakobranchidae</taxon>
        <taxon>Plakobranchus</taxon>
    </lineage>
</organism>
<comment type="caution">
    <text evidence="1">The sequence shown here is derived from an EMBL/GenBank/DDBJ whole genome shotgun (WGS) entry which is preliminary data.</text>
</comment>
<gene>
    <name evidence="1" type="ORF">PoB_000406700</name>
</gene>